<organism evidence="3 4">
    <name type="scientific">Pelagomonas calceolata</name>
    <dbReference type="NCBI Taxonomy" id="35677"/>
    <lineage>
        <taxon>Eukaryota</taxon>
        <taxon>Sar</taxon>
        <taxon>Stramenopiles</taxon>
        <taxon>Ochrophyta</taxon>
        <taxon>Pelagophyceae</taxon>
        <taxon>Pelagomonadales</taxon>
        <taxon>Pelagomonadaceae</taxon>
        <taxon>Pelagomonas</taxon>
    </lineage>
</organism>
<proteinExistence type="predicted"/>
<dbReference type="InterPro" id="IPR029071">
    <property type="entry name" value="Ubiquitin-like_domsf"/>
</dbReference>
<sequence length="414" mass="45800">MMAFVDKYATALLAGAVTIIAILCGKLYDYKTRLDAAEAKAGDYDALNRRLTEAKSLYYQRERTVAMAQKELVESARKRKAAEAKAEKLLQERDAARELSKDFAATTRVVAAMETTTARMSRELEEAARNQKKAEAAVHKLRQERDGKATAERELQSKLDEAQSRVESEASRAEATIEEYKEALKLAAAGEVEKMRDELECMREELEEAKRDRELAINFAGGAADDVAKAAAEEAEALREKAAAARERAAQTRVATQLRAVVSDSLNIRVRDATGEETFFKIKKTTKMFKVFNAWCTRKGQPVTAYRFLFDGQRVDGEQTAEDIDMEDGDQIDCVTDLLMITIKWAPSDATRPLTIPATSTVADLRTALGIGAGPRFIFMGRVLDDDAKTLVEYGVETGLTIIAQGRPEHLPAA</sequence>
<dbReference type="Gene3D" id="3.10.20.90">
    <property type="entry name" value="Phosphatidylinositol 3-kinase Catalytic Subunit, Chain A, domain 1"/>
    <property type="match status" value="1"/>
</dbReference>
<feature type="domain" description="Ubiquitin-like" evidence="2">
    <location>
        <begin position="264"/>
        <end position="332"/>
    </location>
</feature>
<dbReference type="InterPro" id="IPR022617">
    <property type="entry name" value="Rad60/SUMO-like_dom"/>
</dbReference>
<dbReference type="PROSITE" id="PS50053">
    <property type="entry name" value="UBIQUITIN_2"/>
    <property type="match status" value="2"/>
</dbReference>
<keyword evidence="4" id="KW-1185">Reference proteome</keyword>
<dbReference type="InterPro" id="IPR000626">
    <property type="entry name" value="Ubiquitin-like_dom"/>
</dbReference>
<dbReference type="PANTHER" id="PTHR10562">
    <property type="entry name" value="SMALL UBIQUITIN-RELATED MODIFIER"/>
    <property type="match status" value="1"/>
</dbReference>
<feature type="region of interest" description="Disordered" evidence="1">
    <location>
        <begin position="125"/>
        <end position="172"/>
    </location>
</feature>
<comment type="caution">
    <text evidence="3">The sequence shown here is derived from an EMBL/GenBank/DDBJ whole genome shotgun (WGS) entry which is preliminary data.</text>
</comment>
<dbReference type="OrthoDB" id="442921at2759"/>
<name>A0A8J2S379_9STRA</name>
<protein>
    <recommendedName>
        <fullName evidence="2">Ubiquitin-like domain-containing protein</fullName>
    </recommendedName>
</protein>
<evidence type="ECO:0000256" key="1">
    <source>
        <dbReference type="SAM" id="MobiDB-lite"/>
    </source>
</evidence>
<dbReference type="EMBL" id="CAKKNE010000001">
    <property type="protein sequence ID" value="CAH0363993.1"/>
    <property type="molecule type" value="Genomic_DNA"/>
</dbReference>
<feature type="domain" description="Ubiquitin-like" evidence="2">
    <location>
        <begin position="376"/>
        <end position="402"/>
    </location>
</feature>
<reference evidence="3" key="1">
    <citation type="submission" date="2021-11" db="EMBL/GenBank/DDBJ databases">
        <authorList>
            <consortium name="Genoscope - CEA"/>
            <person name="William W."/>
        </authorList>
    </citation>
    <scope>NUCLEOTIDE SEQUENCE</scope>
</reference>
<evidence type="ECO:0000259" key="2">
    <source>
        <dbReference type="PROSITE" id="PS50053"/>
    </source>
</evidence>
<evidence type="ECO:0000313" key="4">
    <source>
        <dbReference type="Proteomes" id="UP000789595"/>
    </source>
</evidence>
<gene>
    <name evidence="3" type="ORF">PECAL_1P03400</name>
</gene>
<dbReference type="CDD" id="cd17039">
    <property type="entry name" value="Ubl_ubiquitin_like"/>
    <property type="match status" value="1"/>
</dbReference>
<dbReference type="Pfam" id="PF11976">
    <property type="entry name" value="Rad60-SLD"/>
    <property type="match status" value="1"/>
</dbReference>
<dbReference type="SMART" id="SM00213">
    <property type="entry name" value="UBQ"/>
    <property type="match status" value="2"/>
</dbReference>
<dbReference type="Proteomes" id="UP000789595">
    <property type="component" value="Unassembled WGS sequence"/>
</dbReference>
<evidence type="ECO:0000313" key="3">
    <source>
        <dbReference type="EMBL" id="CAH0363993.1"/>
    </source>
</evidence>
<accession>A0A8J2S379</accession>
<dbReference type="SUPFAM" id="SSF54236">
    <property type="entry name" value="Ubiquitin-like"/>
    <property type="match status" value="2"/>
</dbReference>
<dbReference type="AlphaFoldDB" id="A0A8J2S379"/>